<evidence type="ECO:0000313" key="6">
    <source>
        <dbReference type="Proteomes" id="UP000386466"/>
    </source>
</evidence>
<reference evidence="5 6" key="1">
    <citation type="submission" date="2019-01" db="EMBL/GenBank/DDBJ databases">
        <authorList>
            <person name="Alioto T."/>
            <person name="Alioto T."/>
        </authorList>
    </citation>
    <scope>NUCLEOTIDE SEQUENCE [LARGE SCALE GENOMIC DNA]</scope>
</reference>
<dbReference type="EMBL" id="CAAGRJ010023052">
    <property type="protein sequence ID" value="VFV36675.1"/>
    <property type="molecule type" value="Genomic_DNA"/>
</dbReference>
<organism evidence="5 6">
    <name type="scientific">Lynx pardinus</name>
    <name type="common">Iberian lynx</name>
    <name type="synonym">Felis pardina</name>
    <dbReference type="NCBI Taxonomy" id="191816"/>
    <lineage>
        <taxon>Eukaryota</taxon>
        <taxon>Metazoa</taxon>
        <taxon>Chordata</taxon>
        <taxon>Craniata</taxon>
        <taxon>Vertebrata</taxon>
        <taxon>Euteleostomi</taxon>
        <taxon>Mammalia</taxon>
        <taxon>Eutheria</taxon>
        <taxon>Laurasiatheria</taxon>
        <taxon>Carnivora</taxon>
        <taxon>Feliformia</taxon>
        <taxon>Felidae</taxon>
        <taxon>Felinae</taxon>
        <taxon>Lynx</taxon>
    </lineage>
</organism>
<protein>
    <submittedName>
        <fullName evidence="5">Interleukin enhancer binding factor 1</fullName>
    </submittedName>
</protein>
<proteinExistence type="predicted"/>
<evidence type="ECO:0000313" key="5">
    <source>
        <dbReference type="EMBL" id="VFV36675.1"/>
    </source>
</evidence>
<evidence type="ECO:0000256" key="4">
    <source>
        <dbReference type="ARBA" id="ARBA00023242"/>
    </source>
</evidence>
<dbReference type="PANTHER" id="PTHR45881:SF3">
    <property type="entry name" value="FORKHEAD BOX PROTEIN K2"/>
    <property type="match status" value="1"/>
</dbReference>
<dbReference type="GO" id="GO:0005634">
    <property type="term" value="C:nucleus"/>
    <property type="evidence" value="ECO:0007669"/>
    <property type="project" value="UniProtKB-SubCell"/>
</dbReference>
<feature type="non-terminal residue" evidence="5">
    <location>
        <position position="83"/>
    </location>
</feature>
<evidence type="ECO:0000256" key="1">
    <source>
        <dbReference type="ARBA" id="ARBA00004123"/>
    </source>
</evidence>
<dbReference type="GO" id="GO:0000978">
    <property type="term" value="F:RNA polymerase II cis-regulatory region sequence-specific DNA binding"/>
    <property type="evidence" value="ECO:0007669"/>
    <property type="project" value="TreeGrafter"/>
</dbReference>
<evidence type="ECO:0000256" key="2">
    <source>
        <dbReference type="ARBA" id="ARBA00023015"/>
    </source>
</evidence>
<dbReference type="AlphaFoldDB" id="A0A485NSQ0"/>
<dbReference type="GO" id="GO:0000981">
    <property type="term" value="F:DNA-binding transcription factor activity, RNA polymerase II-specific"/>
    <property type="evidence" value="ECO:0007669"/>
    <property type="project" value="TreeGrafter"/>
</dbReference>
<sequence length="83" mass="9163">GWAVARLEVHEVQYLTRKRWVTIRRNRLQGSVDLSTGHSGFIWRRHLHVFTPGATAASPCSVSATAAGKNRKNRGIAEAAARV</sequence>
<keyword evidence="6" id="KW-1185">Reference proteome</keyword>
<feature type="non-terminal residue" evidence="5">
    <location>
        <position position="1"/>
    </location>
</feature>
<comment type="subcellular location">
    <subcellularLocation>
        <location evidence="1">Nucleus</location>
    </subcellularLocation>
</comment>
<name>A0A485NSQ0_LYNPA</name>
<dbReference type="Proteomes" id="UP000386466">
    <property type="component" value="Unassembled WGS sequence"/>
</dbReference>
<accession>A0A485NSQ0</accession>
<gene>
    <name evidence="5" type="ORF">LYPA_23C010122</name>
</gene>
<dbReference type="PANTHER" id="PTHR45881">
    <property type="entry name" value="CHECKPOINT SUPPRESSOR 1-LIKE, ISOFORM A-RELATED"/>
    <property type="match status" value="1"/>
</dbReference>
<keyword evidence="3" id="KW-0804">Transcription</keyword>
<keyword evidence="4" id="KW-0539">Nucleus</keyword>
<keyword evidence="2" id="KW-0805">Transcription regulation</keyword>
<evidence type="ECO:0000256" key="3">
    <source>
        <dbReference type="ARBA" id="ARBA00023163"/>
    </source>
</evidence>